<feature type="compositionally biased region" description="Polar residues" evidence="1">
    <location>
        <begin position="254"/>
        <end position="263"/>
    </location>
</feature>
<evidence type="ECO:0000256" key="1">
    <source>
        <dbReference type="SAM" id="MobiDB-lite"/>
    </source>
</evidence>
<gene>
    <name evidence="2" type="ORF">ACH5RR_039057</name>
</gene>
<accession>A0ABD2XX55</accession>
<proteinExistence type="predicted"/>
<reference evidence="2 3" key="1">
    <citation type="submission" date="2024-11" db="EMBL/GenBank/DDBJ databases">
        <title>A near-complete genome assembly of Cinchona calisaya.</title>
        <authorList>
            <person name="Lian D.C."/>
            <person name="Zhao X.W."/>
            <person name="Wei L."/>
        </authorList>
    </citation>
    <scope>NUCLEOTIDE SEQUENCE [LARGE SCALE GENOMIC DNA]</scope>
    <source>
        <tissue evidence="2">Nenye</tissue>
    </source>
</reference>
<keyword evidence="3" id="KW-1185">Reference proteome</keyword>
<evidence type="ECO:0000313" key="3">
    <source>
        <dbReference type="Proteomes" id="UP001630127"/>
    </source>
</evidence>
<evidence type="ECO:0000313" key="2">
    <source>
        <dbReference type="EMBL" id="KAL3499964.1"/>
    </source>
</evidence>
<dbReference type="EMBL" id="JBJUIK010000016">
    <property type="protein sequence ID" value="KAL3499964.1"/>
    <property type="molecule type" value="Genomic_DNA"/>
</dbReference>
<organism evidence="2 3">
    <name type="scientific">Cinchona calisaya</name>
    <dbReference type="NCBI Taxonomy" id="153742"/>
    <lineage>
        <taxon>Eukaryota</taxon>
        <taxon>Viridiplantae</taxon>
        <taxon>Streptophyta</taxon>
        <taxon>Embryophyta</taxon>
        <taxon>Tracheophyta</taxon>
        <taxon>Spermatophyta</taxon>
        <taxon>Magnoliopsida</taxon>
        <taxon>eudicotyledons</taxon>
        <taxon>Gunneridae</taxon>
        <taxon>Pentapetalae</taxon>
        <taxon>asterids</taxon>
        <taxon>lamiids</taxon>
        <taxon>Gentianales</taxon>
        <taxon>Rubiaceae</taxon>
        <taxon>Cinchonoideae</taxon>
        <taxon>Cinchoneae</taxon>
        <taxon>Cinchona</taxon>
    </lineage>
</organism>
<comment type="caution">
    <text evidence="2">The sequence shown here is derived from an EMBL/GenBank/DDBJ whole genome shotgun (WGS) entry which is preliminary data.</text>
</comment>
<dbReference type="AlphaFoldDB" id="A0ABD2XX55"/>
<name>A0ABD2XX55_9GENT</name>
<dbReference type="Proteomes" id="UP001630127">
    <property type="component" value="Unassembled WGS sequence"/>
</dbReference>
<sequence length="277" mass="30844">MQAMMIGASSVKEQLASMARAVEKLSNSIEEKDPQIATLVSKLEYQNIGKTSQVNNNKSDQNPQMDEGAKVYFESSSRRPVDDNMNLLATGAISIQWVILCRAEIQHTSMIKQMPISKDSMALQVFKYVPKALRREGELPFVEVSTSEISKPANMRALDAVDHGLLEKHLTVPLEKQKTVAKPPLEGFVKSVRDESLPQKRTTEGFDLKAYKLMANAEIGTSIQENDGLSSRSSVFQRIQRDGLPNQEYFSVSGRLSSPNPQDDQLDSGLRPSVFRI</sequence>
<feature type="region of interest" description="Disordered" evidence="1">
    <location>
        <begin position="254"/>
        <end position="277"/>
    </location>
</feature>
<protein>
    <submittedName>
        <fullName evidence="2">Uncharacterized protein</fullName>
    </submittedName>
</protein>